<accession>A0A8K0VCL3</accession>
<dbReference type="GO" id="GO:0003677">
    <property type="term" value="F:DNA binding"/>
    <property type="evidence" value="ECO:0007669"/>
    <property type="project" value="UniProtKB-KW"/>
</dbReference>
<gene>
    <name evidence="5" type="ORF">JL811_05520</name>
</gene>
<dbReference type="Pfam" id="PF07702">
    <property type="entry name" value="UTRA"/>
    <property type="match status" value="1"/>
</dbReference>
<dbReference type="InterPro" id="IPR000524">
    <property type="entry name" value="Tscrpt_reg_HTH_GntR"/>
</dbReference>
<keyword evidence="1" id="KW-0805">Transcription regulation</keyword>
<dbReference type="PANTHER" id="PTHR44846:SF16">
    <property type="entry name" value="TRANSCRIPTIONAL REGULATOR PHNF-RELATED"/>
    <property type="match status" value="1"/>
</dbReference>
<dbReference type="GO" id="GO:0003700">
    <property type="term" value="F:DNA-binding transcription factor activity"/>
    <property type="evidence" value="ECO:0007669"/>
    <property type="project" value="InterPro"/>
</dbReference>
<keyword evidence="2" id="KW-0238">DNA-binding</keyword>
<feature type="domain" description="HTH gntR-type" evidence="4">
    <location>
        <begin position="14"/>
        <end position="82"/>
    </location>
</feature>
<evidence type="ECO:0000256" key="2">
    <source>
        <dbReference type="ARBA" id="ARBA00023125"/>
    </source>
</evidence>
<evidence type="ECO:0000259" key="4">
    <source>
        <dbReference type="PROSITE" id="PS50949"/>
    </source>
</evidence>
<dbReference type="Proteomes" id="UP000648908">
    <property type="component" value="Unassembled WGS sequence"/>
</dbReference>
<proteinExistence type="predicted"/>
<dbReference type="InterPro" id="IPR036388">
    <property type="entry name" value="WH-like_DNA-bd_sf"/>
</dbReference>
<dbReference type="PROSITE" id="PS50949">
    <property type="entry name" value="HTH_GNTR"/>
    <property type="match status" value="1"/>
</dbReference>
<dbReference type="SUPFAM" id="SSF64288">
    <property type="entry name" value="Chorismate lyase-like"/>
    <property type="match status" value="1"/>
</dbReference>
<dbReference type="EMBL" id="JAESVN010000002">
    <property type="protein sequence ID" value="MBL4916675.1"/>
    <property type="molecule type" value="Genomic_DNA"/>
</dbReference>
<comment type="caution">
    <text evidence="5">The sequence shown here is derived from an EMBL/GenBank/DDBJ whole genome shotgun (WGS) entry which is preliminary data.</text>
</comment>
<dbReference type="SMART" id="SM00866">
    <property type="entry name" value="UTRA"/>
    <property type="match status" value="1"/>
</dbReference>
<dbReference type="PANTHER" id="PTHR44846">
    <property type="entry name" value="MANNOSYL-D-GLYCERATE TRANSPORT/METABOLISM SYSTEM REPRESSOR MNGR-RELATED"/>
    <property type="match status" value="1"/>
</dbReference>
<reference evidence="5" key="1">
    <citation type="submission" date="2021-01" db="EMBL/GenBank/DDBJ databases">
        <title>Tabrizicola alba sp. nov. a motile alkaliphilic bacterium isolated from a soda lake.</title>
        <authorList>
            <person name="Szuroczki S."/>
            <person name="Abbaszade G."/>
            <person name="Schumann P."/>
            <person name="Toth E."/>
        </authorList>
    </citation>
    <scope>NUCLEOTIDE SEQUENCE</scope>
    <source>
        <strain evidence="5">DMG-N-6</strain>
    </source>
</reference>
<dbReference type="InterPro" id="IPR011663">
    <property type="entry name" value="UTRA"/>
</dbReference>
<evidence type="ECO:0000313" key="5">
    <source>
        <dbReference type="EMBL" id="MBL4916675.1"/>
    </source>
</evidence>
<dbReference type="CDD" id="cd07377">
    <property type="entry name" value="WHTH_GntR"/>
    <property type="match status" value="1"/>
</dbReference>
<evidence type="ECO:0000256" key="1">
    <source>
        <dbReference type="ARBA" id="ARBA00023015"/>
    </source>
</evidence>
<dbReference type="Gene3D" id="3.40.1410.10">
    <property type="entry name" value="Chorismate lyase-like"/>
    <property type="match status" value="1"/>
</dbReference>
<dbReference type="Gene3D" id="1.10.10.10">
    <property type="entry name" value="Winged helix-like DNA-binding domain superfamily/Winged helix DNA-binding domain"/>
    <property type="match status" value="1"/>
</dbReference>
<keyword evidence="6" id="KW-1185">Reference proteome</keyword>
<dbReference type="InterPro" id="IPR036390">
    <property type="entry name" value="WH_DNA-bd_sf"/>
</dbReference>
<keyword evidence="3" id="KW-0804">Transcription</keyword>
<sequence length="241" mass="26548">MTTTNRLSSPLTAPVNWQMIRADVLERIQSGKWQPGDGVPKEADLAAHYGCTRSTVGRALRDLAQAGFLERRRRGGTIVAANPVRKAPLEVPILGDAIRKAGHAHDFRVIRAETGPAQQDEASALAIAAGARVFRYDALHLADGKPFQFESRVLNLLAAPEILQADLTQMPIDEWLLRNRPLERVTIEISAIAAPQAAALHLAIAPDTPVLLVRRISWARQKSIGLLHLYHQPDHRIRTGF</sequence>
<dbReference type="SUPFAM" id="SSF46785">
    <property type="entry name" value="Winged helix' DNA-binding domain"/>
    <property type="match status" value="1"/>
</dbReference>
<dbReference type="Pfam" id="PF00392">
    <property type="entry name" value="GntR"/>
    <property type="match status" value="1"/>
</dbReference>
<dbReference type="SMART" id="SM00345">
    <property type="entry name" value="HTH_GNTR"/>
    <property type="match status" value="1"/>
</dbReference>
<name>A0A8K0VCL3_9RHOB</name>
<dbReference type="InterPro" id="IPR050679">
    <property type="entry name" value="Bact_HTH_transcr_reg"/>
</dbReference>
<evidence type="ECO:0000256" key="3">
    <source>
        <dbReference type="ARBA" id="ARBA00023163"/>
    </source>
</evidence>
<organism evidence="5 6">
    <name type="scientific">Szabonella alba</name>
    <dbReference type="NCBI Taxonomy" id="2804194"/>
    <lineage>
        <taxon>Bacteria</taxon>
        <taxon>Pseudomonadati</taxon>
        <taxon>Pseudomonadota</taxon>
        <taxon>Alphaproteobacteria</taxon>
        <taxon>Rhodobacterales</taxon>
        <taxon>Paracoccaceae</taxon>
        <taxon>Szabonella</taxon>
    </lineage>
</organism>
<dbReference type="InterPro" id="IPR028978">
    <property type="entry name" value="Chorismate_lyase_/UTRA_dom_sf"/>
</dbReference>
<evidence type="ECO:0000313" key="6">
    <source>
        <dbReference type="Proteomes" id="UP000648908"/>
    </source>
</evidence>
<dbReference type="AlphaFoldDB" id="A0A8K0VCL3"/>
<protein>
    <submittedName>
        <fullName evidence="5">UTRA domain-containing protein</fullName>
    </submittedName>
</protein>
<dbReference type="PRINTS" id="PR00035">
    <property type="entry name" value="HTHGNTR"/>
</dbReference>
<dbReference type="RefSeq" id="WP_202687496.1">
    <property type="nucleotide sequence ID" value="NZ_JAESVN010000002.1"/>
</dbReference>